<proteinExistence type="inferred from homology"/>
<accession>A0A8J2PZY5</accession>
<dbReference type="EMBL" id="CAJVCH010546482">
    <property type="protein sequence ID" value="CAG7828195.1"/>
    <property type="molecule type" value="Genomic_DNA"/>
</dbReference>
<dbReference type="GO" id="GO:0005737">
    <property type="term" value="C:cytoplasm"/>
    <property type="evidence" value="ECO:0007669"/>
    <property type="project" value="TreeGrafter"/>
</dbReference>
<dbReference type="GO" id="GO:0006082">
    <property type="term" value="P:organic acid metabolic process"/>
    <property type="evidence" value="ECO:0007669"/>
    <property type="project" value="TreeGrafter"/>
</dbReference>
<dbReference type="InterPro" id="IPR001128">
    <property type="entry name" value="Cyt_P450"/>
</dbReference>
<sequence>MSSSRPTSSLKRLSKTGKEGKMVLIAAFAFWLRDCFICSDVYLTLLCFTSVLLIVRTVQIYHLFRNLPPGPWGLPFLGFLPFLQGVPHLQFCQLRRRYGSIFSARLGSHLVVVLSDYKTIRKAFRQEAFSARPENEITALMEGYGIINVDGDMWKDQRRFLHERLRSFGMKHVGHGKEQLESRIMVEVETFLQAVAREKGNPCCLARSMTLSMSNVICSMLMSVRFDSEDPRFKRFMFLIEEGFQLVSATGAANFIPCLRNLPRIQELNVKIQNNRKEMQEFFKEIVDLHKATFDPNNIRDMVDTYLLEIELARKDQRFELLFEGKDPDRQIYQIMGDLFSAGMETVKTTLQWSVVYMLHHPDIMKNVQDELDQVVGRNRLPTLEDMAFLPYTEATLLEVLRRSTVVPMGTTHSTTREMDFEGFTIPKNSSVIPLIHAVHMDPKLWDHPEKFDPTRFLSAEGAVTKPEFFMPFGVGRRMCLGDVLARMELFLFFSCLLHVYNLEVPAHETLPSIDGNTMGVTTTPDKFKVCVIPRQIELTTSLENFTEPATTLLTRKK</sequence>
<dbReference type="Proteomes" id="UP000708208">
    <property type="component" value="Unassembled WGS sequence"/>
</dbReference>
<dbReference type="InterPro" id="IPR017972">
    <property type="entry name" value="Cyt_P450_CS"/>
</dbReference>
<dbReference type="Pfam" id="PF00067">
    <property type="entry name" value="p450"/>
    <property type="match status" value="1"/>
</dbReference>
<name>A0A8J2PZY5_9HEXA</name>
<keyword evidence="2 4" id="KW-0479">Metal-binding</keyword>
<dbReference type="OrthoDB" id="1055148at2759"/>
<keyword evidence="4" id="KW-0503">Monooxygenase</keyword>
<dbReference type="GO" id="GO:0005506">
    <property type="term" value="F:iron ion binding"/>
    <property type="evidence" value="ECO:0007669"/>
    <property type="project" value="InterPro"/>
</dbReference>
<dbReference type="PANTHER" id="PTHR24300">
    <property type="entry name" value="CYTOCHROME P450 508A4-RELATED"/>
    <property type="match status" value="1"/>
</dbReference>
<evidence type="ECO:0008006" key="7">
    <source>
        <dbReference type="Google" id="ProtNLM"/>
    </source>
</evidence>
<dbReference type="GO" id="GO:0008395">
    <property type="term" value="F:steroid hydroxylase activity"/>
    <property type="evidence" value="ECO:0007669"/>
    <property type="project" value="TreeGrafter"/>
</dbReference>
<dbReference type="GO" id="GO:0016712">
    <property type="term" value="F:oxidoreductase activity, acting on paired donors, with incorporation or reduction of molecular oxygen, reduced flavin or flavoprotein as one donor, and incorporation of one atom of oxygen"/>
    <property type="evidence" value="ECO:0007669"/>
    <property type="project" value="TreeGrafter"/>
</dbReference>
<dbReference type="PANTHER" id="PTHR24300:SF413">
    <property type="entry name" value="CYTOCHROME P450 18A1"/>
    <property type="match status" value="1"/>
</dbReference>
<dbReference type="FunFam" id="1.10.630.10:FF:000070">
    <property type="entry name" value="cytochrome P450 18a1"/>
    <property type="match status" value="1"/>
</dbReference>
<dbReference type="PROSITE" id="PS00086">
    <property type="entry name" value="CYTOCHROME_P450"/>
    <property type="match status" value="1"/>
</dbReference>
<keyword evidence="4" id="KW-0349">Heme</keyword>
<keyword evidence="6" id="KW-1185">Reference proteome</keyword>
<evidence type="ECO:0000256" key="1">
    <source>
        <dbReference type="ARBA" id="ARBA00010617"/>
    </source>
</evidence>
<dbReference type="GO" id="GO:0006805">
    <property type="term" value="P:xenobiotic metabolic process"/>
    <property type="evidence" value="ECO:0007669"/>
    <property type="project" value="TreeGrafter"/>
</dbReference>
<evidence type="ECO:0000256" key="4">
    <source>
        <dbReference type="RuleBase" id="RU000461"/>
    </source>
</evidence>
<evidence type="ECO:0000256" key="3">
    <source>
        <dbReference type="ARBA" id="ARBA00023004"/>
    </source>
</evidence>
<organism evidence="5 6">
    <name type="scientific">Allacma fusca</name>
    <dbReference type="NCBI Taxonomy" id="39272"/>
    <lineage>
        <taxon>Eukaryota</taxon>
        <taxon>Metazoa</taxon>
        <taxon>Ecdysozoa</taxon>
        <taxon>Arthropoda</taxon>
        <taxon>Hexapoda</taxon>
        <taxon>Collembola</taxon>
        <taxon>Symphypleona</taxon>
        <taxon>Sminthuridae</taxon>
        <taxon>Allacma</taxon>
    </lineage>
</organism>
<dbReference type="InterPro" id="IPR050182">
    <property type="entry name" value="Cytochrome_P450_fam2"/>
</dbReference>
<dbReference type="AlphaFoldDB" id="A0A8J2PZY5"/>
<comment type="caution">
    <text evidence="5">The sequence shown here is derived from an EMBL/GenBank/DDBJ whole genome shotgun (WGS) entry which is preliminary data.</text>
</comment>
<protein>
    <recommendedName>
        <fullName evidence="7">Cytochrome P450 18a1</fullName>
    </recommendedName>
</protein>
<comment type="similarity">
    <text evidence="1 4">Belongs to the cytochrome P450 family.</text>
</comment>
<keyword evidence="4" id="KW-0560">Oxidoreductase</keyword>
<keyword evidence="3 4" id="KW-0408">Iron</keyword>
<gene>
    <name evidence="5" type="ORF">AFUS01_LOCUS38140</name>
</gene>
<reference evidence="5" key="1">
    <citation type="submission" date="2021-06" db="EMBL/GenBank/DDBJ databases">
        <authorList>
            <person name="Hodson N. C."/>
            <person name="Mongue J. A."/>
            <person name="Jaron S. K."/>
        </authorList>
    </citation>
    <scope>NUCLEOTIDE SEQUENCE</scope>
</reference>
<evidence type="ECO:0000256" key="2">
    <source>
        <dbReference type="ARBA" id="ARBA00022723"/>
    </source>
</evidence>
<dbReference type="GO" id="GO:0020037">
    <property type="term" value="F:heme binding"/>
    <property type="evidence" value="ECO:0007669"/>
    <property type="project" value="InterPro"/>
</dbReference>
<evidence type="ECO:0000313" key="6">
    <source>
        <dbReference type="Proteomes" id="UP000708208"/>
    </source>
</evidence>
<evidence type="ECO:0000313" key="5">
    <source>
        <dbReference type="EMBL" id="CAG7828195.1"/>
    </source>
</evidence>